<name>A0A0F9CFJ0_9ZZZZ</name>
<sequence length="238" mass="24800">MRPSRTLPVLAMLAMGLPLAAQAGDVAPVYSDPGLVVAPTPTSDPDLVFTLRGGVSAIPEYFGSSDYAVGPDLSLGFGFVRLPGGRSFGSADPNDPRYGVGLRGSFRYVSERDASEFPELSGLDDIDASVELGLGVGYKSYNFDAFADVRYGVVGHESVVGEVGADLKLHPTDRLTLSVGPRVFMGSDDYADTYFGVSAAESAASGLAAYDANGGVLSAGVERDGGEIQSELVQMVRD</sequence>
<feature type="non-terminal residue" evidence="5">
    <location>
        <position position="238"/>
    </location>
</feature>
<evidence type="ECO:0000256" key="2">
    <source>
        <dbReference type="ARBA" id="ARBA00022729"/>
    </source>
</evidence>
<dbReference type="EMBL" id="LAZR01033420">
    <property type="protein sequence ID" value="KKL48138.1"/>
    <property type="molecule type" value="Genomic_DNA"/>
</dbReference>
<dbReference type="AlphaFoldDB" id="A0A0F9CFJ0"/>
<dbReference type="PANTHER" id="PTHR38776:SF1">
    <property type="entry name" value="MLTA-INTERACTING PROTEIN-RELATED"/>
    <property type="match status" value="1"/>
</dbReference>
<evidence type="ECO:0000256" key="4">
    <source>
        <dbReference type="ARBA" id="ARBA00023237"/>
    </source>
</evidence>
<protein>
    <submittedName>
        <fullName evidence="5">Uncharacterized protein</fullName>
    </submittedName>
</protein>
<evidence type="ECO:0000256" key="1">
    <source>
        <dbReference type="ARBA" id="ARBA00004442"/>
    </source>
</evidence>
<gene>
    <name evidence="5" type="ORF">LCGC14_2328550</name>
</gene>
<keyword evidence="3" id="KW-0472">Membrane</keyword>
<keyword evidence="2" id="KW-0732">Signal</keyword>
<dbReference type="PANTHER" id="PTHR38776">
    <property type="entry name" value="MLTA-INTERACTING PROTEIN-RELATED"/>
    <property type="match status" value="1"/>
</dbReference>
<dbReference type="Pfam" id="PF06629">
    <property type="entry name" value="MipA"/>
    <property type="match status" value="1"/>
</dbReference>
<comment type="caution">
    <text evidence="5">The sequence shown here is derived from an EMBL/GenBank/DDBJ whole genome shotgun (WGS) entry which is preliminary data.</text>
</comment>
<dbReference type="InterPro" id="IPR010583">
    <property type="entry name" value="MipA"/>
</dbReference>
<organism evidence="5">
    <name type="scientific">marine sediment metagenome</name>
    <dbReference type="NCBI Taxonomy" id="412755"/>
    <lineage>
        <taxon>unclassified sequences</taxon>
        <taxon>metagenomes</taxon>
        <taxon>ecological metagenomes</taxon>
    </lineage>
</organism>
<comment type="subcellular location">
    <subcellularLocation>
        <location evidence="1">Cell outer membrane</location>
    </subcellularLocation>
</comment>
<reference evidence="5" key="1">
    <citation type="journal article" date="2015" name="Nature">
        <title>Complex archaea that bridge the gap between prokaryotes and eukaryotes.</title>
        <authorList>
            <person name="Spang A."/>
            <person name="Saw J.H."/>
            <person name="Jorgensen S.L."/>
            <person name="Zaremba-Niedzwiedzka K."/>
            <person name="Martijn J."/>
            <person name="Lind A.E."/>
            <person name="van Eijk R."/>
            <person name="Schleper C."/>
            <person name="Guy L."/>
            <person name="Ettema T.J."/>
        </authorList>
    </citation>
    <scope>NUCLEOTIDE SEQUENCE</scope>
</reference>
<proteinExistence type="predicted"/>
<accession>A0A0F9CFJ0</accession>
<evidence type="ECO:0000313" key="5">
    <source>
        <dbReference type="EMBL" id="KKL48138.1"/>
    </source>
</evidence>
<keyword evidence="4" id="KW-0998">Cell outer membrane</keyword>
<dbReference type="GO" id="GO:0009279">
    <property type="term" value="C:cell outer membrane"/>
    <property type="evidence" value="ECO:0007669"/>
    <property type="project" value="UniProtKB-SubCell"/>
</dbReference>
<evidence type="ECO:0000256" key="3">
    <source>
        <dbReference type="ARBA" id="ARBA00023136"/>
    </source>
</evidence>